<keyword evidence="3" id="KW-1185">Reference proteome</keyword>
<organism evidence="2 3">
    <name type="scientific">Methylomagnum ishizawai</name>
    <dbReference type="NCBI Taxonomy" id="1760988"/>
    <lineage>
        <taxon>Bacteria</taxon>
        <taxon>Pseudomonadati</taxon>
        <taxon>Pseudomonadota</taxon>
        <taxon>Gammaproteobacteria</taxon>
        <taxon>Methylococcales</taxon>
        <taxon>Methylococcaceae</taxon>
        <taxon>Methylomagnum</taxon>
    </lineage>
</organism>
<dbReference type="PANTHER" id="PTHR23082:SF0">
    <property type="entry name" value="GENERAL TRANSCRIPTION FACTOR 3C POLYPEPTIDE 3"/>
    <property type="match status" value="1"/>
</dbReference>
<dbReference type="SUPFAM" id="SSF48452">
    <property type="entry name" value="TPR-like"/>
    <property type="match status" value="2"/>
</dbReference>
<dbReference type="GO" id="GO:0006383">
    <property type="term" value="P:transcription by RNA polymerase III"/>
    <property type="evidence" value="ECO:0007669"/>
    <property type="project" value="InterPro"/>
</dbReference>
<dbReference type="Gene3D" id="1.25.40.10">
    <property type="entry name" value="Tetratricopeptide repeat domain"/>
    <property type="match status" value="2"/>
</dbReference>
<dbReference type="OrthoDB" id="5829198at2"/>
<proteinExistence type="predicted"/>
<name>A0A1Y6DA70_9GAMM</name>
<dbReference type="PANTHER" id="PTHR23082">
    <property type="entry name" value="TRANSCRIPTION INITIATION FACTOR IIIC TFIIIC , POLYPEPTIDE 3-RELATED"/>
    <property type="match status" value="1"/>
</dbReference>
<dbReference type="Pfam" id="PF13432">
    <property type="entry name" value="TPR_16"/>
    <property type="match status" value="2"/>
</dbReference>
<evidence type="ECO:0000313" key="2">
    <source>
        <dbReference type="EMBL" id="SMF97084.1"/>
    </source>
</evidence>
<dbReference type="STRING" id="1760988.SAMN02949497_4503"/>
<dbReference type="InterPro" id="IPR039340">
    <property type="entry name" value="Tfc4/TFIIIC-102/Sfc4"/>
</dbReference>
<reference evidence="2 3" key="1">
    <citation type="submission" date="2016-12" db="EMBL/GenBank/DDBJ databases">
        <authorList>
            <person name="Song W.-J."/>
            <person name="Kurnit D.M."/>
        </authorList>
    </citation>
    <scope>NUCLEOTIDE SEQUENCE [LARGE SCALE GENOMIC DNA]</scope>
    <source>
        <strain evidence="2 3">175</strain>
    </source>
</reference>
<evidence type="ECO:0000313" key="3">
    <source>
        <dbReference type="Proteomes" id="UP000192923"/>
    </source>
</evidence>
<dbReference type="PROSITE" id="PS50005">
    <property type="entry name" value="TPR"/>
    <property type="match status" value="1"/>
</dbReference>
<dbReference type="RefSeq" id="WP_085215905.1">
    <property type="nucleotide sequence ID" value="NZ_FXAM01000001.1"/>
</dbReference>
<evidence type="ECO:0000256" key="1">
    <source>
        <dbReference type="PROSITE-ProRule" id="PRU00339"/>
    </source>
</evidence>
<dbReference type="EMBL" id="FXAM01000001">
    <property type="protein sequence ID" value="SMF97084.1"/>
    <property type="molecule type" value="Genomic_DNA"/>
</dbReference>
<dbReference type="InterPro" id="IPR019734">
    <property type="entry name" value="TPR_rpt"/>
</dbReference>
<dbReference type="InterPro" id="IPR011990">
    <property type="entry name" value="TPR-like_helical_dom_sf"/>
</dbReference>
<dbReference type="SMART" id="SM00028">
    <property type="entry name" value="TPR"/>
    <property type="match status" value="5"/>
</dbReference>
<accession>A0A1Y6DA70</accession>
<keyword evidence="1" id="KW-0802">TPR repeat</keyword>
<dbReference type="Proteomes" id="UP000192923">
    <property type="component" value="Unassembled WGS sequence"/>
</dbReference>
<protein>
    <submittedName>
        <fullName evidence="2">Tetratricopeptide repeat-containing protein</fullName>
    </submittedName>
</protein>
<gene>
    <name evidence="2" type="ORF">SAMN02949497_4503</name>
</gene>
<dbReference type="AlphaFoldDB" id="A0A1Y6DA70"/>
<dbReference type="GO" id="GO:0000127">
    <property type="term" value="C:transcription factor TFIIIC complex"/>
    <property type="evidence" value="ECO:0007669"/>
    <property type="project" value="TreeGrafter"/>
</dbReference>
<sequence length="412" mass="45472">MRRALLLLALVPGLAWTEPGDPHAHHHAEPAAAPTVPPETYREFQAIESLVAQSAYAEAERKIQTLLPGLKANPAALALLLRNLANLHGMQQHYAPAADALRRALDTQALAPAEATQAWLELGQYEFAAERYDPAAQALSAWLERTPDPSPEPCLLLAETQAKLGRYAAAARLAELAIARSPQPKPEWYRFQVALYHAAHDLGACARALSALIDREPGNPLNWNQLIGVYQEAGQEGEALAVRQLMYKLGMLESSTDIVQLAQALRHRGLHSRAAELLQEEIGRDRVEADAAHLELLAESWTQAHELRKAVAVLERAAALADGGEVRYRLGQTYSELRDWPKARQALELALARGGLKHPGGARLLLGMAYYRLDRKDLARAAFLEARTEPGFRATAEQWLKHLDRDAQRDSH</sequence>
<feature type="repeat" description="TPR" evidence="1">
    <location>
        <begin position="116"/>
        <end position="149"/>
    </location>
</feature>